<comment type="similarity">
    <text evidence="1">Belongs to the protein kinase superfamily. ADCK protein kinase family.</text>
</comment>
<name>A0A3Q0IXR1_DIACI</name>
<evidence type="ECO:0000313" key="4">
    <source>
        <dbReference type="RefSeq" id="XP_026681005.1"/>
    </source>
</evidence>
<dbReference type="SUPFAM" id="SSF56112">
    <property type="entry name" value="Protein kinase-like (PK-like)"/>
    <property type="match status" value="1"/>
</dbReference>
<dbReference type="GO" id="GO:0005743">
    <property type="term" value="C:mitochondrial inner membrane"/>
    <property type="evidence" value="ECO:0007669"/>
    <property type="project" value="TreeGrafter"/>
</dbReference>
<dbReference type="InterPro" id="IPR045307">
    <property type="entry name" value="ADCK1_dom"/>
</dbReference>
<dbReference type="AlphaFoldDB" id="A0A3Q0IXR1"/>
<dbReference type="KEGG" id="dci:113465341"/>
<dbReference type="PANTHER" id="PTHR43173">
    <property type="entry name" value="ABC1 FAMILY PROTEIN"/>
    <property type="match status" value="1"/>
</dbReference>
<dbReference type="GO" id="GO:0055088">
    <property type="term" value="P:lipid homeostasis"/>
    <property type="evidence" value="ECO:0007669"/>
    <property type="project" value="TreeGrafter"/>
</dbReference>
<protein>
    <submittedName>
        <fullName evidence="4">Uncharacterized aarF domain-containing protein kinase 1-like isoform X1</fullName>
    </submittedName>
    <submittedName>
        <fullName evidence="5">Uncharacterized aarF domain-containing protein kinase 1-like isoform X2</fullName>
    </submittedName>
</protein>
<gene>
    <name evidence="4 5" type="primary">LOC113465341</name>
</gene>
<dbReference type="Proteomes" id="UP000079169">
    <property type="component" value="Unplaced"/>
</dbReference>
<dbReference type="RefSeq" id="XP_026681009.1">
    <property type="nucleotide sequence ID" value="XM_026825208.1"/>
</dbReference>
<sequence>MNKILQTRRHIKYALGVGSVIGGTGILLHRNNYDVNSLVAVRLVRAASCVFNIAYIYKKALYQKATPDPTSEEYSNLKSKVHKEAAEQLLELCKMNKGVYIKVGQHIGALEYLLPKEYVETMKVLHSKAPMSPMKDILAVLKEDLGKDPSEIFASIEPNPMGAASLAQVHKATLHDGSTIALKVQHRNVRDNANIDIKCMEALVHVVAWVFPEFKFLWLVDETKRNIPKELNFLEEASNITKVTKMFAHFPWLKIPQIHPDLCTSRVLAMDFMEGGQINDVDYITENNINVYEVSDKLGKLYSEMIFNSGFVHSDPHPGNILVRRAQSSNSAELILLDHGLYASLTDDFRTEYAKLWLSILNKDKVAMKEHCTKLGVGDMYGLFACMVSGRSWDAIEAGIEKTKFTESEKEVFQRDVPNLIPEISDILTRVNRQVLLILKTNDLIRGIEHTLKTHARRVSLLVMSRCCIRSVYSEEYSHAHSHLKKCVLLISEKWQLFKLSMYYFYLGISNFSFRTSVLGV</sequence>
<dbReference type="STRING" id="121845.A0A3Q0IXR1"/>
<dbReference type="GO" id="GO:0007005">
    <property type="term" value="P:mitochondrion organization"/>
    <property type="evidence" value="ECO:0007669"/>
    <property type="project" value="TreeGrafter"/>
</dbReference>
<reference evidence="4 5" key="1">
    <citation type="submission" date="2025-04" db="UniProtKB">
        <authorList>
            <consortium name="RefSeq"/>
        </authorList>
    </citation>
    <scope>IDENTIFICATION</scope>
</reference>
<keyword evidence="3" id="KW-1185">Reference proteome</keyword>
<evidence type="ECO:0000313" key="3">
    <source>
        <dbReference type="Proteomes" id="UP000079169"/>
    </source>
</evidence>
<feature type="domain" description="ABC1 atypical kinase-like" evidence="2">
    <location>
        <begin position="125"/>
        <end position="371"/>
    </location>
</feature>
<dbReference type="InterPro" id="IPR011009">
    <property type="entry name" value="Kinase-like_dom_sf"/>
</dbReference>
<dbReference type="CTD" id="57143"/>
<dbReference type="PaxDb" id="121845-A0A3Q0IXR1"/>
<dbReference type="RefSeq" id="XP_026681005.1">
    <property type="nucleotide sequence ID" value="XM_026825204.1"/>
</dbReference>
<accession>A0A3Q0IXR1</accession>
<proteinExistence type="inferred from homology"/>
<dbReference type="Pfam" id="PF03109">
    <property type="entry name" value="ABC1"/>
    <property type="match status" value="1"/>
</dbReference>
<dbReference type="InterPro" id="IPR051130">
    <property type="entry name" value="Mito_struct-func_regulator"/>
</dbReference>
<evidence type="ECO:0000256" key="1">
    <source>
        <dbReference type="ARBA" id="ARBA00009670"/>
    </source>
</evidence>
<dbReference type="GeneID" id="113465341"/>
<organism evidence="3 5">
    <name type="scientific">Diaphorina citri</name>
    <name type="common">Asian citrus psyllid</name>
    <dbReference type="NCBI Taxonomy" id="121845"/>
    <lineage>
        <taxon>Eukaryota</taxon>
        <taxon>Metazoa</taxon>
        <taxon>Ecdysozoa</taxon>
        <taxon>Arthropoda</taxon>
        <taxon>Hexapoda</taxon>
        <taxon>Insecta</taxon>
        <taxon>Pterygota</taxon>
        <taxon>Neoptera</taxon>
        <taxon>Paraneoptera</taxon>
        <taxon>Hemiptera</taxon>
        <taxon>Sternorrhyncha</taxon>
        <taxon>Psylloidea</taxon>
        <taxon>Psyllidae</taxon>
        <taxon>Diaphorininae</taxon>
        <taxon>Diaphorina</taxon>
    </lineage>
</organism>
<evidence type="ECO:0000313" key="5">
    <source>
        <dbReference type="RefSeq" id="XP_026681009.1"/>
    </source>
</evidence>
<dbReference type="PANTHER" id="PTHR43173:SF19">
    <property type="entry name" value="AARF DOMAIN-CONTAINING PROTEIN KINASE 1"/>
    <property type="match status" value="1"/>
</dbReference>
<dbReference type="InterPro" id="IPR004147">
    <property type="entry name" value="ABC1_dom"/>
</dbReference>
<evidence type="ECO:0000259" key="2">
    <source>
        <dbReference type="Pfam" id="PF03109"/>
    </source>
</evidence>
<dbReference type="CDD" id="cd13969">
    <property type="entry name" value="ADCK1-like"/>
    <property type="match status" value="1"/>
</dbReference>